<keyword evidence="5" id="KW-0375">Hydrogen ion transport</keyword>
<evidence type="ECO:0000313" key="10">
    <source>
        <dbReference type="EMBL" id="KAF5801355.1"/>
    </source>
</evidence>
<feature type="region of interest" description="Disordered" evidence="9">
    <location>
        <begin position="33"/>
        <end position="75"/>
    </location>
</feature>
<sequence>MEAISTTVPSINVRKLHPKPHHLRHLKPPLHLHHHPISVAGKPPTSISTKPTTPSHHTYTPHHLHPPPSRTQTHHRNAATGYAAALMDAALSSNSLDAVYKDVKRLLKWLQCNETLKGVMADPLVEEGVKGRVVKEVAEKGKLRRQVVAMVKMLVAKSKAGMVVQVMEEFEGIYYQLNTGLRVVA</sequence>
<accession>A0A9K3IS50</accession>
<dbReference type="AlphaFoldDB" id="A0A9K3IS50"/>
<dbReference type="GO" id="GO:0016020">
    <property type="term" value="C:membrane"/>
    <property type="evidence" value="ECO:0007669"/>
    <property type="project" value="UniProtKB-SubCell"/>
</dbReference>
<dbReference type="Pfam" id="PF00213">
    <property type="entry name" value="OSCP"/>
    <property type="match status" value="1"/>
</dbReference>
<dbReference type="PANTHER" id="PTHR11910">
    <property type="entry name" value="ATP SYNTHASE DELTA CHAIN"/>
    <property type="match status" value="1"/>
</dbReference>
<comment type="caution">
    <text evidence="10">The sequence shown here is derived from an EMBL/GenBank/DDBJ whole genome shotgun (WGS) entry which is preliminary data.</text>
</comment>
<evidence type="ECO:0000256" key="8">
    <source>
        <dbReference type="ARBA" id="ARBA00023310"/>
    </source>
</evidence>
<reference evidence="10" key="1">
    <citation type="journal article" date="2017" name="Nature">
        <title>The sunflower genome provides insights into oil metabolism, flowering and Asterid evolution.</title>
        <authorList>
            <person name="Badouin H."/>
            <person name="Gouzy J."/>
            <person name="Grassa C.J."/>
            <person name="Murat F."/>
            <person name="Staton S.E."/>
            <person name="Cottret L."/>
            <person name="Lelandais-Briere C."/>
            <person name="Owens G.L."/>
            <person name="Carrere S."/>
            <person name="Mayjonade B."/>
            <person name="Legrand L."/>
            <person name="Gill N."/>
            <person name="Kane N.C."/>
            <person name="Bowers J.E."/>
            <person name="Hubner S."/>
            <person name="Bellec A."/>
            <person name="Berard A."/>
            <person name="Berges H."/>
            <person name="Blanchet N."/>
            <person name="Boniface M.C."/>
            <person name="Brunel D."/>
            <person name="Catrice O."/>
            <person name="Chaidir N."/>
            <person name="Claudel C."/>
            <person name="Donnadieu C."/>
            <person name="Faraut T."/>
            <person name="Fievet G."/>
            <person name="Helmstetter N."/>
            <person name="King M."/>
            <person name="Knapp S.J."/>
            <person name="Lai Z."/>
            <person name="Le Paslier M.C."/>
            <person name="Lippi Y."/>
            <person name="Lorenzon L."/>
            <person name="Mandel J.R."/>
            <person name="Marage G."/>
            <person name="Marchand G."/>
            <person name="Marquand E."/>
            <person name="Bret-Mestries E."/>
            <person name="Morien E."/>
            <person name="Nambeesan S."/>
            <person name="Nguyen T."/>
            <person name="Pegot-Espagnet P."/>
            <person name="Pouilly N."/>
            <person name="Raftis F."/>
            <person name="Sallet E."/>
            <person name="Schiex T."/>
            <person name="Thomas J."/>
            <person name="Vandecasteele C."/>
            <person name="Vares D."/>
            <person name="Vear F."/>
            <person name="Vautrin S."/>
            <person name="Crespi M."/>
            <person name="Mangin B."/>
            <person name="Burke J.M."/>
            <person name="Salse J."/>
            <person name="Munos S."/>
            <person name="Vincourt P."/>
            <person name="Rieseberg L.H."/>
            <person name="Langlade N.B."/>
        </authorList>
    </citation>
    <scope>NUCLEOTIDE SEQUENCE</scope>
    <source>
        <tissue evidence="10">Leaves</tissue>
    </source>
</reference>
<dbReference type="EMBL" id="MNCJ02000321">
    <property type="protein sequence ID" value="KAF5801355.1"/>
    <property type="molecule type" value="Genomic_DNA"/>
</dbReference>
<keyword evidence="11" id="KW-1185">Reference proteome</keyword>
<dbReference type="Gramene" id="mRNA:HanXRQr2_Chr06g0247171">
    <property type="protein sequence ID" value="CDS:HanXRQr2_Chr06g0247171.1"/>
    <property type="gene ID" value="HanXRQr2_Chr06g0247171"/>
</dbReference>
<keyword evidence="6" id="KW-0406">Ion transport</keyword>
<comment type="subcellular location">
    <subcellularLocation>
        <location evidence="1">Membrane</location>
    </subcellularLocation>
</comment>
<comment type="similarity">
    <text evidence="2">Belongs to the ATPase delta chain family.</text>
</comment>
<evidence type="ECO:0000256" key="9">
    <source>
        <dbReference type="SAM" id="MobiDB-lite"/>
    </source>
</evidence>
<dbReference type="InterPro" id="IPR026015">
    <property type="entry name" value="ATP_synth_OSCP/delta_N_sf"/>
</dbReference>
<keyword evidence="8" id="KW-0066">ATP synthesis</keyword>
<reference evidence="10" key="2">
    <citation type="submission" date="2020-06" db="EMBL/GenBank/DDBJ databases">
        <title>Helianthus annuus Genome sequencing and assembly Release 2.</title>
        <authorList>
            <person name="Gouzy J."/>
            <person name="Langlade N."/>
            <person name="Munos S."/>
        </authorList>
    </citation>
    <scope>NUCLEOTIDE SEQUENCE</scope>
    <source>
        <tissue evidence="10">Leaves</tissue>
    </source>
</reference>
<evidence type="ECO:0000256" key="3">
    <source>
        <dbReference type="ARBA" id="ARBA00011648"/>
    </source>
</evidence>
<evidence type="ECO:0000256" key="5">
    <source>
        <dbReference type="ARBA" id="ARBA00022781"/>
    </source>
</evidence>
<evidence type="ECO:0000256" key="6">
    <source>
        <dbReference type="ARBA" id="ARBA00023065"/>
    </source>
</evidence>
<evidence type="ECO:0000313" key="11">
    <source>
        <dbReference type="Proteomes" id="UP000215914"/>
    </source>
</evidence>
<dbReference type="OrthoDB" id="1262810at2759"/>
<keyword evidence="7" id="KW-0472">Membrane</keyword>
<protein>
    <submittedName>
        <fullName evidence="10">ATPase, OSCP/delta subunit, F1F0 ATP synthase OSCP/delta subunit domain superfamily</fullName>
    </submittedName>
</protein>
<organism evidence="10 11">
    <name type="scientific">Helianthus annuus</name>
    <name type="common">Common sunflower</name>
    <dbReference type="NCBI Taxonomy" id="4232"/>
    <lineage>
        <taxon>Eukaryota</taxon>
        <taxon>Viridiplantae</taxon>
        <taxon>Streptophyta</taxon>
        <taxon>Embryophyta</taxon>
        <taxon>Tracheophyta</taxon>
        <taxon>Spermatophyta</taxon>
        <taxon>Magnoliopsida</taxon>
        <taxon>eudicotyledons</taxon>
        <taxon>Gunneridae</taxon>
        <taxon>Pentapetalae</taxon>
        <taxon>asterids</taxon>
        <taxon>campanulids</taxon>
        <taxon>Asterales</taxon>
        <taxon>Asteraceae</taxon>
        <taxon>Asteroideae</taxon>
        <taxon>Heliantheae alliance</taxon>
        <taxon>Heliantheae</taxon>
        <taxon>Helianthus</taxon>
    </lineage>
</organism>
<evidence type="ECO:0000256" key="7">
    <source>
        <dbReference type="ARBA" id="ARBA00023136"/>
    </source>
</evidence>
<gene>
    <name evidence="10" type="ORF">HanXRQr2_Chr06g0247171</name>
</gene>
<dbReference type="Proteomes" id="UP000215914">
    <property type="component" value="Unassembled WGS sequence"/>
</dbReference>
<comment type="subunit">
    <text evidence="3">F-type ATPases have 2 components, CF(1) - the catalytic core - and CF(0) - the membrane proton channel. CF(1) has five subunits: alpha(3), beta(3), gamma(1), delta(1), epsilon(1). CF(0) has three main subunits: a, b and c.</text>
</comment>
<evidence type="ECO:0000256" key="2">
    <source>
        <dbReference type="ARBA" id="ARBA00007046"/>
    </source>
</evidence>
<proteinExistence type="inferred from homology"/>
<name>A0A9K3IS50_HELAN</name>
<evidence type="ECO:0000256" key="4">
    <source>
        <dbReference type="ARBA" id="ARBA00022448"/>
    </source>
</evidence>
<feature type="compositionally biased region" description="Low complexity" evidence="9">
    <location>
        <begin position="43"/>
        <end position="58"/>
    </location>
</feature>
<dbReference type="GO" id="GO:0046933">
    <property type="term" value="F:proton-transporting ATP synthase activity, rotational mechanism"/>
    <property type="evidence" value="ECO:0007669"/>
    <property type="project" value="InterPro"/>
</dbReference>
<dbReference type="Gene3D" id="1.10.520.20">
    <property type="entry name" value="N-terminal domain of the delta subunit of the F1F0-ATP synthase"/>
    <property type="match status" value="1"/>
</dbReference>
<evidence type="ECO:0000256" key="1">
    <source>
        <dbReference type="ARBA" id="ARBA00004370"/>
    </source>
</evidence>
<dbReference type="InterPro" id="IPR000711">
    <property type="entry name" value="ATPase_OSCP/dsu"/>
</dbReference>
<keyword evidence="4" id="KW-0813">Transport</keyword>
<dbReference type="SUPFAM" id="SSF47928">
    <property type="entry name" value="N-terminal domain of the delta subunit of the F1F0-ATP synthase"/>
    <property type="match status" value="1"/>
</dbReference>